<keyword evidence="2" id="KW-0442">Lipid degradation</keyword>
<name>A0A1E7DLF0_9BACI</name>
<reference evidence="4 5" key="1">
    <citation type="submission" date="2016-06" db="EMBL/GenBank/DDBJ databases">
        <title>Domibacillus iocasae genome sequencing.</title>
        <authorList>
            <person name="Verma A."/>
            <person name="Pal Y."/>
            <person name="Ojha A.K."/>
            <person name="Krishnamurthi S."/>
        </authorList>
    </citation>
    <scope>NUCLEOTIDE SEQUENCE [LARGE SCALE GENOMIC DNA]</scope>
    <source>
        <strain evidence="4 5">DSM 29979</strain>
    </source>
</reference>
<evidence type="ECO:0000313" key="5">
    <source>
        <dbReference type="Proteomes" id="UP000095658"/>
    </source>
</evidence>
<dbReference type="PANTHER" id="PTHR46394:SF1">
    <property type="entry name" value="PNPLA DOMAIN-CONTAINING PROTEIN"/>
    <property type="match status" value="1"/>
</dbReference>
<evidence type="ECO:0000313" key="4">
    <source>
        <dbReference type="EMBL" id="OES43889.1"/>
    </source>
</evidence>
<feature type="active site" description="Nucleophile" evidence="2">
    <location>
        <position position="38"/>
    </location>
</feature>
<dbReference type="InterPro" id="IPR052580">
    <property type="entry name" value="Lipid_Hydrolase"/>
</dbReference>
<dbReference type="GO" id="GO:0016787">
    <property type="term" value="F:hydrolase activity"/>
    <property type="evidence" value="ECO:0007669"/>
    <property type="project" value="UniProtKB-UniRule"/>
</dbReference>
<dbReference type="Proteomes" id="UP000095658">
    <property type="component" value="Unassembled WGS sequence"/>
</dbReference>
<keyword evidence="2" id="KW-0378">Hydrolase</keyword>
<dbReference type="OrthoDB" id="9770965at2"/>
<dbReference type="Gene3D" id="3.40.1090.10">
    <property type="entry name" value="Cytosolic phospholipase A2 catalytic domain"/>
    <property type="match status" value="2"/>
</dbReference>
<evidence type="ECO:0000259" key="3">
    <source>
        <dbReference type="PROSITE" id="PS51635"/>
    </source>
</evidence>
<evidence type="ECO:0000256" key="1">
    <source>
        <dbReference type="ARBA" id="ARBA00023098"/>
    </source>
</evidence>
<feature type="active site" description="Proton acceptor" evidence="2">
    <location>
        <position position="179"/>
    </location>
</feature>
<evidence type="ECO:0000256" key="2">
    <source>
        <dbReference type="PROSITE-ProRule" id="PRU01161"/>
    </source>
</evidence>
<proteinExistence type="predicted"/>
<dbReference type="Pfam" id="PF01734">
    <property type="entry name" value="Patatin"/>
    <property type="match status" value="1"/>
</dbReference>
<protein>
    <recommendedName>
        <fullName evidence="3">PNPLA domain-containing protein</fullName>
    </recommendedName>
</protein>
<comment type="caution">
    <text evidence="4">The sequence shown here is derived from an EMBL/GenBank/DDBJ whole genome shotgun (WGS) entry which is preliminary data.</text>
</comment>
<dbReference type="InterPro" id="IPR002641">
    <property type="entry name" value="PNPLA_dom"/>
</dbReference>
<dbReference type="PANTHER" id="PTHR46394">
    <property type="entry name" value="ANNEXIN"/>
    <property type="match status" value="1"/>
</dbReference>
<keyword evidence="1 2" id="KW-0443">Lipid metabolism</keyword>
<dbReference type="CDD" id="cd07207">
    <property type="entry name" value="Pat_ExoU_VipD_like"/>
    <property type="match status" value="1"/>
</dbReference>
<dbReference type="EMBL" id="MAMP01000024">
    <property type="protein sequence ID" value="OES43889.1"/>
    <property type="molecule type" value="Genomic_DNA"/>
</dbReference>
<sequence length="298" mass="33287">MKIDAVFEGGGVKGFAYIGAIQTLEEAGYVWNQLAGSSVGSITAAMLAAGFNGEEMKQHFLDFPLEQLGQKSGISRIPLIGSTLSLELLNGIYSLSPLEKWLTDALKTKGKVTFGDLPKNKLKIIVSDITKNRMSVFPDDLPLYHINPDEFPIAQAVTMSSSVPLFFKPLTLDGNIMVDGSLLSNYPLWLFDTKETPRWPTFGFRLSGPKRIHHPKKVKGLVDITLALFKTMMEAHDKRYIESHNAVRTIFITGIPVSVTQFGISKEEKLQLIELGKKAAEEFLGKWNFSDYIRRYRV</sequence>
<comment type="caution">
    <text evidence="2">Lacks conserved residue(s) required for the propagation of feature annotation.</text>
</comment>
<feature type="domain" description="PNPLA" evidence="3">
    <location>
        <begin position="5"/>
        <end position="192"/>
    </location>
</feature>
<dbReference type="AlphaFoldDB" id="A0A1E7DLF0"/>
<accession>A0A1E7DLF0</accession>
<dbReference type="GO" id="GO:0016042">
    <property type="term" value="P:lipid catabolic process"/>
    <property type="evidence" value="ECO:0007669"/>
    <property type="project" value="UniProtKB-UniRule"/>
</dbReference>
<keyword evidence="5" id="KW-1185">Reference proteome</keyword>
<dbReference type="SUPFAM" id="SSF52151">
    <property type="entry name" value="FabD/lysophospholipase-like"/>
    <property type="match status" value="1"/>
</dbReference>
<feature type="short sequence motif" description="GXSXG" evidence="2">
    <location>
        <begin position="36"/>
        <end position="40"/>
    </location>
</feature>
<gene>
    <name evidence="4" type="ORF">BA724_12420</name>
</gene>
<organism evidence="4 5">
    <name type="scientific">Domibacillus iocasae</name>
    <dbReference type="NCBI Taxonomy" id="1714016"/>
    <lineage>
        <taxon>Bacteria</taxon>
        <taxon>Bacillati</taxon>
        <taxon>Bacillota</taxon>
        <taxon>Bacilli</taxon>
        <taxon>Bacillales</taxon>
        <taxon>Bacillaceae</taxon>
        <taxon>Domibacillus</taxon>
    </lineage>
</organism>
<dbReference type="InterPro" id="IPR016035">
    <property type="entry name" value="Acyl_Trfase/lysoPLipase"/>
</dbReference>
<dbReference type="RefSeq" id="WP_069939667.1">
    <property type="nucleotide sequence ID" value="NZ_MAMP01000024.1"/>
</dbReference>
<feature type="short sequence motif" description="GXGXXG" evidence="2">
    <location>
        <begin position="9"/>
        <end position="14"/>
    </location>
</feature>
<dbReference type="PROSITE" id="PS51635">
    <property type="entry name" value="PNPLA"/>
    <property type="match status" value="1"/>
</dbReference>
<dbReference type="STRING" id="1714016.BA724_12420"/>